<dbReference type="RefSeq" id="WP_241793834.1">
    <property type="nucleotide sequence ID" value="NZ_JALBUU010000099.1"/>
</dbReference>
<evidence type="ECO:0000256" key="1">
    <source>
        <dbReference type="ARBA" id="ARBA00004141"/>
    </source>
</evidence>
<keyword evidence="4 5" id="KW-0472">Membrane</keyword>
<feature type="transmembrane region" description="Helical" evidence="5">
    <location>
        <begin position="225"/>
        <end position="242"/>
    </location>
</feature>
<feature type="transmembrane region" description="Helical" evidence="5">
    <location>
        <begin position="73"/>
        <end position="93"/>
    </location>
</feature>
<dbReference type="EMBL" id="JALBUU010000099">
    <property type="protein sequence ID" value="MCI0756237.1"/>
    <property type="molecule type" value="Genomic_DNA"/>
</dbReference>
<feature type="transmembrane region" description="Helical" evidence="5">
    <location>
        <begin position="201"/>
        <end position="219"/>
    </location>
</feature>
<name>A0ABS9WAA5_9PROT</name>
<organism evidence="6 7">
    <name type="scientific">Teichococcus vastitatis</name>
    <dbReference type="NCBI Taxonomy" id="2307076"/>
    <lineage>
        <taxon>Bacteria</taxon>
        <taxon>Pseudomonadati</taxon>
        <taxon>Pseudomonadota</taxon>
        <taxon>Alphaproteobacteria</taxon>
        <taxon>Acetobacterales</taxon>
        <taxon>Roseomonadaceae</taxon>
        <taxon>Roseomonas</taxon>
    </lineage>
</organism>
<evidence type="ECO:0000256" key="3">
    <source>
        <dbReference type="ARBA" id="ARBA00022989"/>
    </source>
</evidence>
<keyword evidence="3 5" id="KW-1133">Transmembrane helix</keyword>
<feature type="transmembrane region" description="Helical" evidence="5">
    <location>
        <begin position="175"/>
        <end position="194"/>
    </location>
</feature>
<dbReference type="InterPro" id="IPR051598">
    <property type="entry name" value="TSUP/Inactive_protease-like"/>
</dbReference>
<dbReference type="PANTHER" id="PTHR43701">
    <property type="entry name" value="MEMBRANE TRANSPORTER PROTEIN MJ0441-RELATED"/>
    <property type="match status" value="1"/>
</dbReference>
<dbReference type="PANTHER" id="PTHR43701:SF12">
    <property type="entry name" value="MEMBRANE TRANSPORTER PROTEIN YTNM-RELATED"/>
    <property type="match status" value="1"/>
</dbReference>
<keyword evidence="5" id="KW-1003">Cell membrane</keyword>
<accession>A0ABS9WAA5</accession>
<comment type="caution">
    <text evidence="6">The sequence shown here is derived from an EMBL/GenBank/DDBJ whole genome shotgun (WGS) entry which is preliminary data.</text>
</comment>
<protein>
    <recommendedName>
        <fullName evidence="5">Probable membrane transporter protein</fullName>
    </recommendedName>
</protein>
<sequence>MPDDILIFVAIGFFAQLVDGALGMAFGVLTTTSLLALGVPPAAASAMTHATEVFTTVASGISHTYRRNVDWRLVARLAPAGMIGGAIGAYLLTMVDGRAITPFISLYLIAIGIYIIVKAFGPLWPREVRDWIVPYVGFGGGILDAAGGGGWGPIVTSSLIGRGHNPRTVIGSTNLTEFLVTLIISTVFILALGWTEIRAALGLIIGGVLAAPVGAYVASWLPVRPLMIAVGIVIIISSAVRFF</sequence>
<feature type="transmembrane region" description="Helical" evidence="5">
    <location>
        <begin position="132"/>
        <end position="155"/>
    </location>
</feature>
<dbReference type="InterPro" id="IPR002781">
    <property type="entry name" value="TM_pro_TauE-like"/>
</dbReference>
<evidence type="ECO:0000313" key="6">
    <source>
        <dbReference type="EMBL" id="MCI0756237.1"/>
    </source>
</evidence>
<proteinExistence type="inferred from homology"/>
<feature type="transmembrane region" description="Helical" evidence="5">
    <location>
        <begin position="99"/>
        <end position="120"/>
    </location>
</feature>
<dbReference type="Pfam" id="PF01925">
    <property type="entry name" value="TauE"/>
    <property type="match status" value="1"/>
</dbReference>
<reference evidence="6 7" key="1">
    <citation type="submission" date="2022-03" db="EMBL/GenBank/DDBJ databases">
        <title>Complete genome analysis of Roseomonas KG 17.1 : a prolific producer of plant growth promoters.</title>
        <authorList>
            <person name="Saadouli I."/>
            <person name="Najjari A."/>
            <person name="Mosbah A."/>
            <person name="Ouzari H.I."/>
        </authorList>
    </citation>
    <scope>NUCLEOTIDE SEQUENCE [LARGE SCALE GENOMIC DNA]</scope>
    <source>
        <strain evidence="6 7">KG17-1</strain>
    </source>
</reference>
<keyword evidence="7" id="KW-1185">Reference proteome</keyword>
<evidence type="ECO:0000256" key="2">
    <source>
        <dbReference type="ARBA" id="ARBA00022692"/>
    </source>
</evidence>
<feature type="transmembrane region" description="Helical" evidence="5">
    <location>
        <begin position="6"/>
        <end position="29"/>
    </location>
</feature>
<gene>
    <name evidence="6" type="ORF">MON41_21495</name>
</gene>
<evidence type="ECO:0000256" key="4">
    <source>
        <dbReference type="ARBA" id="ARBA00023136"/>
    </source>
</evidence>
<comment type="subcellular location">
    <subcellularLocation>
        <location evidence="5">Cell membrane</location>
        <topology evidence="5">Multi-pass membrane protein</topology>
    </subcellularLocation>
    <subcellularLocation>
        <location evidence="1">Membrane</location>
        <topology evidence="1">Multi-pass membrane protein</topology>
    </subcellularLocation>
</comment>
<dbReference type="Proteomes" id="UP001201985">
    <property type="component" value="Unassembled WGS sequence"/>
</dbReference>
<evidence type="ECO:0000256" key="5">
    <source>
        <dbReference type="RuleBase" id="RU363041"/>
    </source>
</evidence>
<keyword evidence="2 5" id="KW-0812">Transmembrane</keyword>
<evidence type="ECO:0000313" key="7">
    <source>
        <dbReference type="Proteomes" id="UP001201985"/>
    </source>
</evidence>
<comment type="similarity">
    <text evidence="5">Belongs to the 4-toluene sulfonate uptake permease (TSUP) (TC 2.A.102) family.</text>
</comment>